<gene>
    <name evidence="1" type="ORF">ACJDUH_12860</name>
</gene>
<evidence type="ECO:0000313" key="2">
    <source>
        <dbReference type="Proteomes" id="UP001623661"/>
    </source>
</evidence>
<dbReference type="InterPro" id="IPR010181">
    <property type="entry name" value="CGCAxxGCC_motif"/>
</dbReference>
<sequence>MKKEISIKKIKSEAEELYRKGDFYCSEAIVSAIKNNFELDMPDEMIAMASGFPIGIGKSKCVCGAVSGGVMCLGYFFGRTKGGDTKIQKTFALANELQESFKNNHKVLCCKVLTHGMDMASGEHKEQCISFTGEIAEKTAEIIVRELGLVNIDDYEV</sequence>
<dbReference type="RefSeq" id="WP_406765602.1">
    <property type="nucleotide sequence ID" value="NZ_JBJHZY010000002.1"/>
</dbReference>
<proteinExistence type="predicted"/>
<accession>A0ABW8TUQ3</accession>
<dbReference type="Pfam" id="PF09719">
    <property type="entry name" value="C_GCAxxG_C_C"/>
    <property type="match status" value="1"/>
</dbReference>
<organism evidence="1 2">
    <name type="scientific">Candidatus Clostridium radicumherbarum</name>
    <dbReference type="NCBI Taxonomy" id="3381662"/>
    <lineage>
        <taxon>Bacteria</taxon>
        <taxon>Bacillati</taxon>
        <taxon>Bacillota</taxon>
        <taxon>Clostridia</taxon>
        <taxon>Eubacteriales</taxon>
        <taxon>Clostridiaceae</taxon>
        <taxon>Clostridium</taxon>
    </lineage>
</organism>
<keyword evidence="2" id="KW-1185">Reference proteome</keyword>
<comment type="caution">
    <text evidence="1">The sequence shown here is derived from an EMBL/GenBank/DDBJ whole genome shotgun (WGS) entry which is preliminary data.</text>
</comment>
<dbReference type="InterPro" id="IPR036280">
    <property type="entry name" value="Multihaem_cyt_sf"/>
</dbReference>
<reference evidence="1 2" key="1">
    <citation type="submission" date="2024-11" db="EMBL/GenBank/DDBJ databases">
        <authorList>
            <person name="Heng Y.C."/>
            <person name="Lim A.C.H."/>
            <person name="Lee J.K.Y."/>
            <person name="Kittelmann S."/>
        </authorList>
    </citation>
    <scope>NUCLEOTIDE SEQUENCE [LARGE SCALE GENOMIC DNA]</scope>
    <source>
        <strain evidence="1 2">WILCCON 0202</strain>
    </source>
</reference>
<dbReference type="NCBIfam" id="TIGR01909">
    <property type="entry name" value="C_GCAxxG_C_C"/>
    <property type="match status" value="1"/>
</dbReference>
<evidence type="ECO:0000313" key="1">
    <source>
        <dbReference type="EMBL" id="MFL0268981.1"/>
    </source>
</evidence>
<protein>
    <submittedName>
        <fullName evidence="1">C-GCAxxG-C-C family protein</fullName>
    </submittedName>
</protein>
<dbReference type="Proteomes" id="UP001623661">
    <property type="component" value="Unassembled WGS sequence"/>
</dbReference>
<dbReference type="SUPFAM" id="SSF48695">
    <property type="entry name" value="Multiheme cytochromes"/>
    <property type="match status" value="1"/>
</dbReference>
<dbReference type="EMBL" id="JBJHZY010000002">
    <property type="protein sequence ID" value="MFL0268981.1"/>
    <property type="molecule type" value="Genomic_DNA"/>
</dbReference>
<name>A0ABW8TUQ3_9CLOT</name>